<proteinExistence type="inferred from homology"/>
<dbReference type="RefSeq" id="WP_236343325.1">
    <property type="nucleotide sequence ID" value="NZ_CAKMMF010000015.1"/>
</dbReference>
<name>A0ABN8GKN5_9BACL</name>
<feature type="domain" description="Spore germination GerAC-like C-terminal" evidence="9">
    <location>
        <begin position="224"/>
        <end position="388"/>
    </location>
</feature>
<comment type="subcellular location">
    <subcellularLocation>
        <location evidence="1">Membrane</location>
        <topology evidence="1">Lipid-anchor</topology>
    </subcellularLocation>
</comment>
<feature type="transmembrane region" description="Helical" evidence="8">
    <location>
        <begin position="7"/>
        <end position="27"/>
    </location>
</feature>
<dbReference type="Pfam" id="PF05504">
    <property type="entry name" value="Spore_GerAC"/>
    <property type="match status" value="1"/>
</dbReference>
<evidence type="ECO:0000313" key="12">
    <source>
        <dbReference type="Proteomes" id="UP000838686"/>
    </source>
</evidence>
<keyword evidence="8" id="KW-0812">Transmembrane</keyword>
<evidence type="ECO:0000256" key="2">
    <source>
        <dbReference type="ARBA" id="ARBA00007886"/>
    </source>
</evidence>
<dbReference type="Proteomes" id="UP000838686">
    <property type="component" value="Unassembled WGS sequence"/>
</dbReference>
<evidence type="ECO:0000256" key="1">
    <source>
        <dbReference type="ARBA" id="ARBA00004635"/>
    </source>
</evidence>
<dbReference type="PROSITE" id="PS51257">
    <property type="entry name" value="PROKAR_LIPOPROTEIN"/>
    <property type="match status" value="1"/>
</dbReference>
<dbReference type="Gene3D" id="3.30.300.210">
    <property type="entry name" value="Nutrient germinant receptor protein C, domain 3"/>
    <property type="match status" value="1"/>
</dbReference>
<keyword evidence="6" id="KW-0564">Palmitate</keyword>
<evidence type="ECO:0000256" key="3">
    <source>
        <dbReference type="ARBA" id="ARBA00022544"/>
    </source>
</evidence>
<evidence type="ECO:0000256" key="8">
    <source>
        <dbReference type="SAM" id="Phobius"/>
    </source>
</evidence>
<evidence type="ECO:0000313" key="11">
    <source>
        <dbReference type="EMBL" id="CAH1209024.1"/>
    </source>
</evidence>
<dbReference type="Pfam" id="PF25198">
    <property type="entry name" value="Spore_GerAC_N"/>
    <property type="match status" value="1"/>
</dbReference>
<dbReference type="EMBL" id="CAKMMF010000015">
    <property type="protein sequence ID" value="CAH1209024.1"/>
    <property type="molecule type" value="Genomic_DNA"/>
</dbReference>
<dbReference type="PANTHER" id="PTHR35789">
    <property type="entry name" value="SPORE GERMINATION PROTEIN B3"/>
    <property type="match status" value="1"/>
</dbReference>
<protein>
    <submittedName>
        <fullName evidence="11">Spore germination protein B3</fullName>
    </submittedName>
</protein>
<evidence type="ECO:0000256" key="7">
    <source>
        <dbReference type="ARBA" id="ARBA00023288"/>
    </source>
</evidence>
<evidence type="ECO:0000256" key="6">
    <source>
        <dbReference type="ARBA" id="ARBA00023139"/>
    </source>
</evidence>
<evidence type="ECO:0000259" key="10">
    <source>
        <dbReference type="Pfam" id="PF25198"/>
    </source>
</evidence>
<evidence type="ECO:0000256" key="5">
    <source>
        <dbReference type="ARBA" id="ARBA00023136"/>
    </source>
</evidence>
<reference evidence="11" key="1">
    <citation type="submission" date="2022-01" db="EMBL/GenBank/DDBJ databases">
        <authorList>
            <person name="Criscuolo A."/>
        </authorList>
    </citation>
    <scope>NUCLEOTIDE SEQUENCE</scope>
    <source>
        <strain evidence="11">CIP111893</strain>
    </source>
</reference>
<gene>
    <name evidence="11" type="primary">gerBC_5</name>
    <name evidence="11" type="ORF">PAECIP111893_02961</name>
</gene>
<dbReference type="InterPro" id="IPR008844">
    <property type="entry name" value="Spore_GerAC-like"/>
</dbReference>
<sequence>MISKPEAVVRGWGVILMVTVSACLLSGCWDRVEVNDLATITAAGIDQYSDNLIEVSLQIYTPPRAGSSTDMSGSEEKNSQNQSTVISATGVNIADAVSKIQEKVPRLLFWGQVEVFVLGHEIVKRNIAGHLDYILRVPQIRGSALIFASRTKAKEILALTPQLRSNSADMLEESNNLKLNLTMSVGKLNIMLEGGNGTGILPSVDIMPPPEGQPSNRRYPAIVGCAVLKQEKLAGFIDEKTMRGVMWFRNQIDKVTVTIAAGSAKAPISVLLNRGKSKLKPRISNGVWEVLVEVDTREILIQNTSRIDISRLKGTQIVEEKVKQDIEKIMNKTLSIMQRKMNADVLGFGEAFHRKYPKLWEKEKGNWDEIFPQVKVKYEIKTVIINPGKRESPTTSRKNGEGG</sequence>
<comment type="similarity">
    <text evidence="2">Belongs to the GerABKC lipoprotein family.</text>
</comment>
<dbReference type="NCBIfam" id="TIGR02887">
    <property type="entry name" value="spore_ger_x_C"/>
    <property type="match status" value="1"/>
</dbReference>
<accession>A0ABN8GKN5</accession>
<evidence type="ECO:0000256" key="4">
    <source>
        <dbReference type="ARBA" id="ARBA00022729"/>
    </source>
</evidence>
<organism evidence="11 12">
    <name type="scientific">Paenibacillus plantiphilus</name>
    <dbReference type="NCBI Taxonomy" id="2905650"/>
    <lineage>
        <taxon>Bacteria</taxon>
        <taxon>Bacillati</taxon>
        <taxon>Bacillota</taxon>
        <taxon>Bacilli</taxon>
        <taxon>Bacillales</taxon>
        <taxon>Paenibacillaceae</taxon>
        <taxon>Paenibacillus</taxon>
    </lineage>
</organism>
<keyword evidence="3" id="KW-0309">Germination</keyword>
<comment type="caution">
    <text evidence="11">The sequence shown here is derived from an EMBL/GenBank/DDBJ whole genome shotgun (WGS) entry which is preliminary data.</text>
</comment>
<dbReference type="InterPro" id="IPR038501">
    <property type="entry name" value="Spore_GerAC_C_sf"/>
</dbReference>
<keyword evidence="7" id="KW-0449">Lipoprotein</keyword>
<dbReference type="InterPro" id="IPR057336">
    <property type="entry name" value="GerAC_N"/>
</dbReference>
<feature type="domain" description="Spore germination protein N-terminal" evidence="10">
    <location>
        <begin position="30"/>
        <end position="205"/>
    </location>
</feature>
<keyword evidence="8" id="KW-1133">Transmembrane helix</keyword>
<keyword evidence="4" id="KW-0732">Signal</keyword>
<dbReference type="PANTHER" id="PTHR35789:SF1">
    <property type="entry name" value="SPORE GERMINATION PROTEIN B3"/>
    <property type="match status" value="1"/>
</dbReference>
<evidence type="ECO:0000259" key="9">
    <source>
        <dbReference type="Pfam" id="PF05504"/>
    </source>
</evidence>
<keyword evidence="5 8" id="KW-0472">Membrane</keyword>
<keyword evidence="12" id="KW-1185">Reference proteome</keyword>
<dbReference type="InterPro" id="IPR046953">
    <property type="entry name" value="Spore_GerAC-like_C"/>
</dbReference>